<name>A0AAW8WTZ3_9LACO</name>
<keyword evidence="2" id="KW-0805">Transcription regulation</keyword>
<dbReference type="GO" id="GO:0000976">
    <property type="term" value="F:transcription cis-regulatory region binding"/>
    <property type="evidence" value="ECO:0007669"/>
    <property type="project" value="TreeGrafter"/>
</dbReference>
<keyword evidence="3 6" id="KW-0238">DNA-binding</keyword>
<comment type="caution">
    <text evidence="6">The sequence shown here is derived from an EMBL/GenBank/DDBJ whole genome shotgun (WGS) entry which is preliminary data.</text>
</comment>
<organism evidence="6 7">
    <name type="scientific">Lactobacillus crispatus</name>
    <dbReference type="NCBI Taxonomy" id="47770"/>
    <lineage>
        <taxon>Bacteria</taxon>
        <taxon>Bacillati</taxon>
        <taxon>Bacillota</taxon>
        <taxon>Bacilli</taxon>
        <taxon>Lactobacillales</taxon>
        <taxon>Lactobacillaceae</taxon>
        <taxon>Lactobacillus</taxon>
    </lineage>
</organism>
<evidence type="ECO:0000313" key="7">
    <source>
        <dbReference type="Proteomes" id="UP001253287"/>
    </source>
</evidence>
<evidence type="ECO:0000256" key="4">
    <source>
        <dbReference type="ARBA" id="ARBA00023163"/>
    </source>
</evidence>
<evidence type="ECO:0000313" key="6">
    <source>
        <dbReference type="EMBL" id="MDT9610491.1"/>
    </source>
</evidence>
<dbReference type="SUPFAM" id="SSF47413">
    <property type="entry name" value="lambda repressor-like DNA-binding domains"/>
    <property type="match status" value="1"/>
</dbReference>
<dbReference type="InterPro" id="IPR028082">
    <property type="entry name" value="Peripla_BP_I"/>
</dbReference>
<evidence type="ECO:0000256" key="1">
    <source>
        <dbReference type="ARBA" id="ARBA00022491"/>
    </source>
</evidence>
<reference evidence="6" key="1">
    <citation type="submission" date="2023-08" db="EMBL/GenBank/DDBJ databases">
        <title>Lactobacillus from the Female Urinary Tract.</title>
        <authorList>
            <person name="Stegman N."/>
            <person name="Jackson B."/>
            <person name="Steiling M."/>
            <person name="Sedano C."/>
            <person name="Wolfe A."/>
            <person name="Putonti C."/>
        </authorList>
    </citation>
    <scope>NUCLEOTIDE SEQUENCE</scope>
    <source>
        <strain evidence="6">UMB5661</strain>
    </source>
</reference>
<dbReference type="AlphaFoldDB" id="A0AAW8WTZ3"/>
<dbReference type="InterPro" id="IPR001761">
    <property type="entry name" value="Peripla_BP/Lac1_sug-bd_dom"/>
</dbReference>
<accession>A0AAW8WTZ3</accession>
<keyword evidence="1" id="KW-0678">Repressor</keyword>
<evidence type="ECO:0000256" key="2">
    <source>
        <dbReference type="ARBA" id="ARBA00023015"/>
    </source>
</evidence>
<dbReference type="Gene3D" id="3.40.50.2300">
    <property type="match status" value="2"/>
</dbReference>
<dbReference type="SMART" id="SM00354">
    <property type="entry name" value="HTH_LACI"/>
    <property type="match status" value="1"/>
</dbReference>
<evidence type="ECO:0000256" key="3">
    <source>
        <dbReference type="ARBA" id="ARBA00023125"/>
    </source>
</evidence>
<dbReference type="Proteomes" id="UP001253287">
    <property type="component" value="Unassembled WGS sequence"/>
</dbReference>
<dbReference type="InterPro" id="IPR010982">
    <property type="entry name" value="Lambda_DNA-bd_dom_sf"/>
</dbReference>
<dbReference type="InterPro" id="IPR000843">
    <property type="entry name" value="HTH_LacI"/>
</dbReference>
<dbReference type="Pfam" id="PF00356">
    <property type="entry name" value="LacI"/>
    <property type="match status" value="1"/>
</dbReference>
<dbReference type="SUPFAM" id="SSF53822">
    <property type="entry name" value="Periplasmic binding protein-like I"/>
    <property type="match status" value="1"/>
</dbReference>
<dbReference type="PROSITE" id="PS50932">
    <property type="entry name" value="HTH_LACI_2"/>
    <property type="match status" value="1"/>
</dbReference>
<evidence type="ECO:0000259" key="5">
    <source>
        <dbReference type="PROSITE" id="PS50932"/>
    </source>
</evidence>
<dbReference type="CDD" id="cd01392">
    <property type="entry name" value="HTH_LacI"/>
    <property type="match status" value="1"/>
</dbReference>
<dbReference type="PROSITE" id="PS00356">
    <property type="entry name" value="HTH_LACI_1"/>
    <property type="match status" value="1"/>
</dbReference>
<gene>
    <name evidence="6" type="ORF">RON39_10305</name>
</gene>
<dbReference type="PRINTS" id="PR00036">
    <property type="entry name" value="HTHLACI"/>
</dbReference>
<proteinExistence type="predicted"/>
<sequence>MLEEMNMTKLTDVAKYAGVSPTTVSRVLNNRGYISEKTKNKVHEAIEALNYHPNSIARSLGGKSTGLIGLIFYDTSHPFFGELISKLETKLFEKGYKTILCNSANSPDKERRYLDMLAGNKVDGIISGTHNLNIEEYKKIQAPIVSFDRNLASNIPVIGSDNFEGGKKATNYLIDAGAKNIHIINSHPSSNNPTDERTLAYLEVMKEHNLPVHEHSLSFSMAPNIKRTIIQQLLKTEKIDGIFCTDDLTAIIVWETAQALNLKDLKIVGYDGTDFVRNYFPMLTTIKQPINDISDLLVETLINEINGGVNDDQAKSYQLPVDLIIGS</sequence>
<dbReference type="GO" id="GO:0003700">
    <property type="term" value="F:DNA-binding transcription factor activity"/>
    <property type="evidence" value="ECO:0007669"/>
    <property type="project" value="TreeGrafter"/>
</dbReference>
<dbReference type="EMBL" id="JAVTXN010000078">
    <property type="protein sequence ID" value="MDT9610491.1"/>
    <property type="molecule type" value="Genomic_DNA"/>
</dbReference>
<protein>
    <submittedName>
        <fullName evidence="6">LacI family DNA-binding transcriptional regulator</fullName>
    </submittedName>
</protein>
<dbReference type="Pfam" id="PF00532">
    <property type="entry name" value="Peripla_BP_1"/>
    <property type="match status" value="1"/>
</dbReference>
<dbReference type="PANTHER" id="PTHR30146:SF95">
    <property type="entry name" value="RIBOSE OPERON REPRESSOR"/>
    <property type="match status" value="1"/>
</dbReference>
<dbReference type="Gene3D" id="1.10.260.40">
    <property type="entry name" value="lambda repressor-like DNA-binding domains"/>
    <property type="match status" value="1"/>
</dbReference>
<dbReference type="PANTHER" id="PTHR30146">
    <property type="entry name" value="LACI-RELATED TRANSCRIPTIONAL REPRESSOR"/>
    <property type="match status" value="1"/>
</dbReference>
<feature type="domain" description="HTH lacI-type" evidence="5">
    <location>
        <begin position="8"/>
        <end position="62"/>
    </location>
</feature>
<dbReference type="CDD" id="cd06291">
    <property type="entry name" value="PBP1_Qymf-like"/>
    <property type="match status" value="1"/>
</dbReference>
<keyword evidence="4" id="KW-0804">Transcription</keyword>